<dbReference type="AlphaFoldDB" id="A0A516Q4Q0"/>
<evidence type="ECO:0000313" key="2">
    <source>
        <dbReference type="Proteomes" id="UP000319263"/>
    </source>
</evidence>
<organism evidence="1 2">
    <name type="scientific">Microlunatus elymi</name>
    <dbReference type="NCBI Taxonomy" id="2596828"/>
    <lineage>
        <taxon>Bacteria</taxon>
        <taxon>Bacillati</taxon>
        <taxon>Actinomycetota</taxon>
        <taxon>Actinomycetes</taxon>
        <taxon>Propionibacteriales</taxon>
        <taxon>Propionibacteriaceae</taxon>
        <taxon>Microlunatus</taxon>
    </lineage>
</organism>
<proteinExistence type="predicted"/>
<dbReference type="OrthoDB" id="3627463at2"/>
<dbReference type="KEGG" id="mik:FOE78_21845"/>
<name>A0A516Q4Q0_9ACTN</name>
<keyword evidence="2" id="KW-1185">Reference proteome</keyword>
<evidence type="ECO:0000313" key="1">
    <source>
        <dbReference type="EMBL" id="QDP98191.1"/>
    </source>
</evidence>
<reference evidence="1 2" key="1">
    <citation type="submission" date="2019-07" db="EMBL/GenBank/DDBJ databases">
        <title>Microlunatus dokdonensis sp. nov. isolated from the rhizospheric soil of the wild plant Elymus tsukushiensis.</title>
        <authorList>
            <person name="Ghim S.-Y."/>
            <person name="Hwang Y.-J."/>
            <person name="Son J.-S."/>
            <person name="Shin J.-H."/>
        </authorList>
    </citation>
    <scope>NUCLEOTIDE SEQUENCE [LARGE SCALE GENOMIC DNA]</scope>
    <source>
        <strain evidence="1 2">KUDC0627</strain>
    </source>
</reference>
<dbReference type="RefSeq" id="WP_143988132.1">
    <property type="nucleotide sequence ID" value="NZ_CP041692.1"/>
</dbReference>
<dbReference type="EMBL" id="CP041692">
    <property type="protein sequence ID" value="QDP98191.1"/>
    <property type="molecule type" value="Genomic_DNA"/>
</dbReference>
<accession>A0A516Q4Q0</accession>
<dbReference type="InterPro" id="IPR012349">
    <property type="entry name" value="Split_barrel_FMN-bd"/>
</dbReference>
<dbReference type="Gene3D" id="2.30.110.10">
    <property type="entry name" value="Electron Transport, Fmn-binding Protein, Chain A"/>
    <property type="match status" value="1"/>
</dbReference>
<protein>
    <submittedName>
        <fullName evidence="1">Pyridoxamine 5'-phosphate oxidase family protein</fullName>
    </submittedName>
</protein>
<gene>
    <name evidence="1" type="ORF">FOE78_21845</name>
</gene>
<dbReference type="SUPFAM" id="SSF50475">
    <property type="entry name" value="FMN-binding split barrel"/>
    <property type="match status" value="1"/>
</dbReference>
<sequence>MTDAPRSREQRRADTLALLTTPAIDVWMSTSSIDEDGTAAPYLVPLSLAWLENRVVIAVEERSRTARNLINSGRARLALGPTRDVVIIDAELERALPVQQAPAEIVEGYAGQADWDPRGDDGYLYLVLRPIRIQAWREADEIKGRTLMRDGRWL</sequence>
<dbReference type="Proteomes" id="UP000319263">
    <property type="component" value="Chromosome"/>
</dbReference>